<protein>
    <recommendedName>
        <fullName evidence="5">EfeO-type cupredoxin-like domain-containing protein</fullName>
    </recommendedName>
</protein>
<dbReference type="Gene3D" id="2.60.40.420">
    <property type="entry name" value="Cupredoxins - blue copper proteins"/>
    <property type="match status" value="1"/>
</dbReference>
<feature type="compositionally biased region" description="Low complexity" evidence="1">
    <location>
        <begin position="27"/>
        <end position="39"/>
    </location>
</feature>
<feature type="signal peptide" evidence="2">
    <location>
        <begin position="1"/>
        <end position="22"/>
    </location>
</feature>
<reference evidence="3" key="1">
    <citation type="submission" date="2019-09" db="EMBL/GenBank/DDBJ databases">
        <authorList>
            <person name="Li J."/>
        </authorList>
    </citation>
    <scope>NUCLEOTIDE SEQUENCE [LARGE SCALE GENOMIC DNA]</scope>
    <source>
        <strain evidence="3">NRBC 14897</strain>
    </source>
</reference>
<comment type="caution">
    <text evidence="3">The sequence shown here is derived from an EMBL/GenBank/DDBJ whole genome shotgun (WGS) entry which is preliminary data.</text>
</comment>
<accession>A0A641APZ7</accession>
<evidence type="ECO:0000256" key="1">
    <source>
        <dbReference type="SAM" id="MobiDB-lite"/>
    </source>
</evidence>
<dbReference type="Proteomes" id="UP001515100">
    <property type="component" value="Unassembled WGS sequence"/>
</dbReference>
<sequence>MKIVTMLLAALLLLAGCSGSSDDEVKPAPSASPSSTSTSDLADATQKAQDELAKKVDEKADEVKAEGTDVEITIKDGKVTPQGARVEVAAGKPVTLLVTSDVDEEIHVHSDPEHTYQVTAGGSIEKTFTIDRPGQVAVEAHGLGVTIVQLVVR</sequence>
<gene>
    <name evidence="3" type="ORF">ESP62_000595</name>
</gene>
<dbReference type="AlphaFoldDB" id="A0A641APZ7"/>
<feature type="region of interest" description="Disordered" evidence="1">
    <location>
        <begin position="21"/>
        <end position="60"/>
    </location>
</feature>
<dbReference type="OrthoDB" id="3748691at2"/>
<dbReference type="RefSeq" id="WP_129179564.1">
    <property type="nucleotide sequence ID" value="NZ_JAGIOG010000001.1"/>
</dbReference>
<dbReference type="PROSITE" id="PS51257">
    <property type="entry name" value="PROKAR_LIPOPROTEIN"/>
    <property type="match status" value="1"/>
</dbReference>
<feature type="compositionally biased region" description="Basic and acidic residues" evidence="1">
    <location>
        <begin position="48"/>
        <end position="60"/>
    </location>
</feature>
<evidence type="ECO:0008006" key="5">
    <source>
        <dbReference type="Google" id="ProtNLM"/>
    </source>
</evidence>
<evidence type="ECO:0000313" key="3">
    <source>
        <dbReference type="EMBL" id="KAA1379752.1"/>
    </source>
</evidence>
<keyword evidence="4" id="KW-1185">Reference proteome</keyword>
<organism evidence="3 4">
    <name type="scientific">Aeromicrobium fastidiosum</name>
    <dbReference type="NCBI Taxonomy" id="52699"/>
    <lineage>
        <taxon>Bacteria</taxon>
        <taxon>Bacillati</taxon>
        <taxon>Actinomycetota</taxon>
        <taxon>Actinomycetes</taxon>
        <taxon>Propionibacteriales</taxon>
        <taxon>Nocardioidaceae</taxon>
        <taxon>Aeromicrobium</taxon>
    </lineage>
</organism>
<name>A0A641APZ7_9ACTN</name>
<proteinExistence type="predicted"/>
<dbReference type="EMBL" id="SDPP02000001">
    <property type="protein sequence ID" value="KAA1379752.1"/>
    <property type="molecule type" value="Genomic_DNA"/>
</dbReference>
<evidence type="ECO:0000256" key="2">
    <source>
        <dbReference type="SAM" id="SignalP"/>
    </source>
</evidence>
<dbReference type="SUPFAM" id="SSF49503">
    <property type="entry name" value="Cupredoxins"/>
    <property type="match status" value="1"/>
</dbReference>
<evidence type="ECO:0000313" key="4">
    <source>
        <dbReference type="Proteomes" id="UP001515100"/>
    </source>
</evidence>
<dbReference type="InterPro" id="IPR008972">
    <property type="entry name" value="Cupredoxin"/>
</dbReference>
<feature type="chain" id="PRO_5025010911" description="EfeO-type cupredoxin-like domain-containing protein" evidence="2">
    <location>
        <begin position="23"/>
        <end position="153"/>
    </location>
</feature>
<keyword evidence="2" id="KW-0732">Signal</keyword>